<proteinExistence type="predicted"/>
<organism evidence="2 3">
    <name type="scientific">Hypocrea atroviridis (strain ATCC 20476 / IMI 206040)</name>
    <name type="common">Trichoderma atroviride</name>
    <dbReference type="NCBI Taxonomy" id="452589"/>
    <lineage>
        <taxon>Eukaryota</taxon>
        <taxon>Fungi</taxon>
        <taxon>Dikarya</taxon>
        <taxon>Ascomycota</taxon>
        <taxon>Pezizomycotina</taxon>
        <taxon>Sordariomycetes</taxon>
        <taxon>Hypocreomycetidae</taxon>
        <taxon>Hypocreales</taxon>
        <taxon>Hypocreaceae</taxon>
        <taxon>Trichoderma</taxon>
    </lineage>
</organism>
<dbReference type="HOGENOM" id="CLU_2574175_0_0_1"/>
<feature type="transmembrane region" description="Helical" evidence="1">
    <location>
        <begin position="18"/>
        <end position="46"/>
    </location>
</feature>
<keyword evidence="1" id="KW-0812">Transmembrane</keyword>
<keyword evidence="1" id="KW-1133">Transmembrane helix</keyword>
<dbReference type="EMBL" id="ABDG02000020">
    <property type="protein sequence ID" value="EHK47379.1"/>
    <property type="molecule type" value="Genomic_DNA"/>
</dbReference>
<accession>G9NPA8</accession>
<reference evidence="2 3" key="1">
    <citation type="journal article" date="2011" name="Genome Biol.">
        <title>Comparative genome sequence analysis underscores mycoparasitism as the ancestral life style of Trichoderma.</title>
        <authorList>
            <person name="Kubicek C.P."/>
            <person name="Herrera-Estrella A."/>
            <person name="Seidl-Seiboth V."/>
            <person name="Martinez D.A."/>
            <person name="Druzhinina I.S."/>
            <person name="Thon M."/>
            <person name="Zeilinger S."/>
            <person name="Casas-Flores S."/>
            <person name="Horwitz B.A."/>
            <person name="Mukherjee P.K."/>
            <person name="Mukherjee M."/>
            <person name="Kredics L."/>
            <person name="Alcaraz L.D."/>
            <person name="Aerts A."/>
            <person name="Antal Z."/>
            <person name="Atanasova L."/>
            <person name="Cervantes-Badillo M.G."/>
            <person name="Challacombe J."/>
            <person name="Chertkov O."/>
            <person name="McCluskey K."/>
            <person name="Coulpier F."/>
            <person name="Deshpande N."/>
            <person name="von Doehren H."/>
            <person name="Ebbole D.J."/>
            <person name="Esquivel-Naranjo E.U."/>
            <person name="Fekete E."/>
            <person name="Flipphi M."/>
            <person name="Glaser F."/>
            <person name="Gomez-Rodriguez E.Y."/>
            <person name="Gruber S."/>
            <person name="Han C."/>
            <person name="Henrissat B."/>
            <person name="Hermosa R."/>
            <person name="Hernandez-Onate M."/>
            <person name="Karaffa L."/>
            <person name="Kosti I."/>
            <person name="Le Crom S."/>
            <person name="Lindquist E."/>
            <person name="Lucas S."/>
            <person name="Luebeck M."/>
            <person name="Luebeck P.S."/>
            <person name="Margeot A."/>
            <person name="Metz B."/>
            <person name="Misra M."/>
            <person name="Nevalainen H."/>
            <person name="Omann M."/>
            <person name="Packer N."/>
            <person name="Perrone G."/>
            <person name="Uresti-Rivera E.E."/>
            <person name="Salamov A."/>
            <person name="Schmoll M."/>
            <person name="Seiboth B."/>
            <person name="Shapiro H."/>
            <person name="Sukno S."/>
            <person name="Tamayo-Ramos J.A."/>
            <person name="Tisch D."/>
            <person name="Wiest A."/>
            <person name="Wilkinson H.H."/>
            <person name="Zhang M."/>
            <person name="Coutinho P.M."/>
            <person name="Kenerley C.M."/>
            <person name="Monte E."/>
            <person name="Baker S.E."/>
            <person name="Grigoriev I.V."/>
        </authorList>
    </citation>
    <scope>NUCLEOTIDE SEQUENCE [LARGE SCALE GENOMIC DNA]</scope>
    <source>
        <strain evidence="3">ATCC 20476 / IMI 206040</strain>
    </source>
</reference>
<dbReference type="Proteomes" id="UP000005426">
    <property type="component" value="Unassembled WGS sequence"/>
</dbReference>
<comment type="caution">
    <text evidence="2">The sequence shown here is derived from an EMBL/GenBank/DDBJ whole genome shotgun (WGS) entry which is preliminary data.</text>
</comment>
<dbReference type="AlphaFoldDB" id="G9NPA8"/>
<keyword evidence="3" id="KW-1185">Reference proteome</keyword>
<keyword evidence="1" id="KW-0472">Membrane</keyword>
<sequence length="81" mass="9318">MISSCNSYTYLERHRPGIFWLFCALLFFFFFLLCKGVTFVLEFGAAKTKKENKKMRNIIHVPGYAAANSREILVEGAWCDG</sequence>
<evidence type="ECO:0000256" key="1">
    <source>
        <dbReference type="SAM" id="Phobius"/>
    </source>
</evidence>
<name>G9NPA8_HYPAI</name>
<gene>
    <name evidence="2" type="ORF">TRIATDRAFT_255859</name>
</gene>
<evidence type="ECO:0000313" key="2">
    <source>
        <dbReference type="EMBL" id="EHK47379.1"/>
    </source>
</evidence>
<protein>
    <submittedName>
        <fullName evidence="2">Uncharacterized protein</fullName>
    </submittedName>
</protein>
<evidence type="ECO:0000313" key="3">
    <source>
        <dbReference type="Proteomes" id="UP000005426"/>
    </source>
</evidence>